<name>A0ABQ1JZE2_9GAMM</name>
<dbReference type="EMBL" id="BMIJ01000001">
    <property type="protein sequence ID" value="GGB78924.1"/>
    <property type="molecule type" value="Genomic_DNA"/>
</dbReference>
<organism evidence="1 2">
    <name type="scientific">Marinobacterium zhoushanense</name>
    <dbReference type="NCBI Taxonomy" id="1679163"/>
    <lineage>
        <taxon>Bacteria</taxon>
        <taxon>Pseudomonadati</taxon>
        <taxon>Pseudomonadota</taxon>
        <taxon>Gammaproteobacteria</taxon>
        <taxon>Oceanospirillales</taxon>
        <taxon>Oceanospirillaceae</taxon>
        <taxon>Marinobacterium</taxon>
    </lineage>
</organism>
<dbReference type="Proteomes" id="UP000629025">
    <property type="component" value="Unassembled WGS sequence"/>
</dbReference>
<sequence>MPNGFMDRRGEKANRAGGVFGNCLHQCSGPIYCYSGESAEPDNATRVPVLNYRDEILSFITR</sequence>
<protein>
    <submittedName>
        <fullName evidence="1">Uncharacterized protein</fullName>
    </submittedName>
</protein>
<comment type="caution">
    <text evidence="1">The sequence shown here is derived from an EMBL/GenBank/DDBJ whole genome shotgun (WGS) entry which is preliminary data.</text>
</comment>
<keyword evidence="2" id="KW-1185">Reference proteome</keyword>
<evidence type="ECO:0000313" key="2">
    <source>
        <dbReference type="Proteomes" id="UP000629025"/>
    </source>
</evidence>
<gene>
    <name evidence="1" type="ORF">GCM10011352_00680</name>
</gene>
<accession>A0ABQ1JZE2</accession>
<reference evidence="2" key="1">
    <citation type="journal article" date="2019" name="Int. J. Syst. Evol. Microbiol.">
        <title>The Global Catalogue of Microorganisms (GCM) 10K type strain sequencing project: providing services to taxonomists for standard genome sequencing and annotation.</title>
        <authorList>
            <consortium name="The Broad Institute Genomics Platform"/>
            <consortium name="The Broad Institute Genome Sequencing Center for Infectious Disease"/>
            <person name="Wu L."/>
            <person name="Ma J."/>
        </authorList>
    </citation>
    <scope>NUCLEOTIDE SEQUENCE [LARGE SCALE GENOMIC DNA]</scope>
    <source>
        <strain evidence="2">CGMCC 1.15341</strain>
    </source>
</reference>
<proteinExistence type="predicted"/>
<evidence type="ECO:0000313" key="1">
    <source>
        <dbReference type="EMBL" id="GGB78924.1"/>
    </source>
</evidence>